<keyword evidence="1" id="KW-0210">Decarboxylase</keyword>
<dbReference type="PANTHER" id="PTHR10067">
    <property type="entry name" value="PHOSPHATIDYLSERINE DECARBOXYLASE"/>
    <property type="match status" value="1"/>
</dbReference>
<keyword evidence="2" id="KW-0456">Lyase</keyword>
<feature type="domain" description="L-tryptophan decarboxylase PsiD-like" evidence="3">
    <location>
        <begin position="36"/>
        <end position="166"/>
    </location>
</feature>
<dbReference type="GO" id="GO:0004609">
    <property type="term" value="F:phosphatidylserine decarboxylase activity"/>
    <property type="evidence" value="ECO:0007669"/>
    <property type="project" value="InterPro"/>
</dbReference>
<dbReference type="KEGG" id="sla:SERLADRAFT_441748"/>
<evidence type="ECO:0000313" key="4">
    <source>
        <dbReference type="EMBL" id="EGO21392.1"/>
    </source>
</evidence>
<dbReference type="EMBL" id="GL945439">
    <property type="protein sequence ID" value="EGO21392.1"/>
    <property type="molecule type" value="Genomic_DNA"/>
</dbReference>
<dbReference type="Pfam" id="PF12588">
    <property type="entry name" value="PSDC"/>
    <property type="match status" value="1"/>
</dbReference>
<name>F8P7I1_SERL9</name>
<organism>
    <name type="scientific">Serpula lacrymans var. lacrymans (strain S7.9)</name>
    <name type="common">Dry rot fungus</name>
    <dbReference type="NCBI Taxonomy" id="578457"/>
    <lineage>
        <taxon>Eukaryota</taxon>
        <taxon>Fungi</taxon>
        <taxon>Dikarya</taxon>
        <taxon>Basidiomycota</taxon>
        <taxon>Agaricomycotina</taxon>
        <taxon>Agaricomycetes</taxon>
        <taxon>Agaricomycetidae</taxon>
        <taxon>Boletales</taxon>
        <taxon>Coniophorineae</taxon>
        <taxon>Serpulaceae</taxon>
        <taxon>Serpula</taxon>
    </lineage>
</organism>
<sequence length="389" mass="44024">MSTLTYLTSDSEKLRDFIHTMIIQSETGDNSDDGLHPVIKEFGKLIERDTHICDCFTRMFDQFAVENNQTNRRQVQDWKTMLRLFDAIITESPRYGQHGTLSGTPLNAVLDLVMNTRAGMDAFTHPKVNEHFSKVLKVWSEFLESPASRSVLTNKPDGWFCPEALKLMPNFDEFFVSDPNKEYPGFVSWDAFFTRSFRDVVRPVYPDDDNFISNACESTVYRKAFGVKKRDTFWLKGQPYSLVNMLDNDTFTPLFVGGTVYQAFLSPFNYHRWHSPVNGKVVKTVSVPGTYYAAIPDEGDVDVIFFIEFDNPSVGLMCFIAVGMAEISSCEITVKPGDAVKKGDQIGMFHYGGSTYCLVLRPETKVVFTETADDGKMVELNLGIAYVAN</sequence>
<dbReference type="Proteomes" id="UP000008064">
    <property type="component" value="Unassembled WGS sequence"/>
</dbReference>
<reference evidence="4" key="1">
    <citation type="submission" date="2011-04" db="EMBL/GenBank/DDBJ databases">
        <title>Evolution of plant cell wall degrading machinery underlies the functional diversity of forest fungi.</title>
        <authorList>
            <consortium name="US DOE Joint Genome Institute (JGI-PGF)"/>
            <person name="Eastwood D.C."/>
            <person name="Floudas D."/>
            <person name="Binder M."/>
            <person name="Majcherczyk A."/>
            <person name="Schneider P."/>
            <person name="Aerts A."/>
            <person name="Asiegbu F.O."/>
            <person name="Baker S.E."/>
            <person name="Barry K."/>
            <person name="Bendiksby M."/>
            <person name="Blumentritt M."/>
            <person name="Coutinho P.M."/>
            <person name="Cullen D."/>
            <person name="Cullen D."/>
            <person name="Gathman A."/>
            <person name="Goodell B."/>
            <person name="Henrissat B."/>
            <person name="Ihrmark K."/>
            <person name="Kauserud H."/>
            <person name="Kohler A."/>
            <person name="LaButti K."/>
            <person name="Lapidus A."/>
            <person name="Lavin J.L."/>
            <person name="Lee Y.-H."/>
            <person name="Lindquist E."/>
            <person name="Lilly W."/>
            <person name="Lucas S."/>
            <person name="Morin E."/>
            <person name="Murat C."/>
            <person name="Oguiza J.A."/>
            <person name="Park J."/>
            <person name="Pisabarro A.G."/>
            <person name="Riley R."/>
            <person name="Rosling A."/>
            <person name="Salamov A."/>
            <person name="Schmidt O."/>
            <person name="Schmutz J."/>
            <person name="Skrede I."/>
            <person name="Stenlid J."/>
            <person name="Wiebenga A."/>
            <person name="Xie X."/>
            <person name="Kues U."/>
            <person name="Hibbett D.S."/>
            <person name="Hoffmeister D."/>
            <person name="Hogberg N."/>
            <person name="Martin F."/>
            <person name="Grigoriev I.V."/>
            <person name="Watkinson S.C."/>
        </authorList>
    </citation>
    <scope>NUCLEOTIDE SEQUENCE</scope>
    <source>
        <strain evidence="4">S7.9</strain>
    </source>
</reference>
<dbReference type="RefSeq" id="XP_007322349.1">
    <property type="nucleotide sequence ID" value="XM_007322287.1"/>
</dbReference>
<dbReference type="HOGENOM" id="CLU_033450_1_0_1"/>
<evidence type="ECO:0000259" key="3">
    <source>
        <dbReference type="Pfam" id="PF12588"/>
    </source>
</evidence>
<dbReference type="OrthoDB" id="5973539at2759"/>
<dbReference type="PANTHER" id="PTHR10067:SF9">
    <property type="entry name" value="PHOSPHATIDYLSERINE DECARBOXYLASE FAMILY PROTEIN (AFU_ORTHOLOGUE AFUA_7G01730)"/>
    <property type="match status" value="1"/>
</dbReference>
<evidence type="ECO:0000256" key="1">
    <source>
        <dbReference type="ARBA" id="ARBA00022793"/>
    </source>
</evidence>
<dbReference type="GO" id="GO:0006646">
    <property type="term" value="P:phosphatidylethanolamine biosynthetic process"/>
    <property type="evidence" value="ECO:0007669"/>
    <property type="project" value="TreeGrafter"/>
</dbReference>
<dbReference type="AlphaFoldDB" id="F8P7I1"/>
<accession>F8P7I1</accession>
<dbReference type="Pfam" id="PF02666">
    <property type="entry name" value="PS_Dcarbxylase"/>
    <property type="match status" value="1"/>
</dbReference>
<dbReference type="InterPro" id="IPR022237">
    <property type="entry name" value="PsiD-like"/>
</dbReference>
<dbReference type="GO" id="GO:0005739">
    <property type="term" value="C:mitochondrion"/>
    <property type="evidence" value="ECO:0007669"/>
    <property type="project" value="TreeGrafter"/>
</dbReference>
<evidence type="ECO:0000256" key="2">
    <source>
        <dbReference type="ARBA" id="ARBA00023239"/>
    </source>
</evidence>
<protein>
    <recommendedName>
        <fullName evidence="3">L-tryptophan decarboxylase PsiD-like domain-containing protein</fullName>
    </recommendedName>
</protein>
<dbReference type="InterPro" id="IPR003817">
    <property type="entry name" value="PS_Dcarbxylase"/>
</dbReference>
<proteinExistence type="predicted"/>
<dbReference type="GeneID" id="18815581"/>
<gene>
    <name evidence="4" type="ORF">SERLADRAFT_441748</name>
</gene>